<dbReference type="GO" id="GO:0004535">
    <property type="term" value="F:poly(A)-specific ribonuclease activity"/>
    <property type="evidence" value="ECO:0007669"/>
    <property type="project" value="TreeGrafter"/>
</dbReference>
<protein>
    <recommendedName>
        <fullName evidence="2">USP domain-containing protein</fullName>
    </recommendedName>
</protein>
<dbReference type="InterPro" id="IPR048841">
    <property type="entry name" value="PAN2_N"/>
</dbReference>
<accession>A0AAD9MMS3</accession>
<dbReference type="AlphaFoldDB" id="A0AAD9MMS3"/>
<dbReference type="Gene3D" id="2.130.10.10">
    <property type="entry name" value="YVTN repeat-like/Quinoprotein amine dehydrogenase"/>
    <property type="match status" value="1"/>
</dbReference>
<dbReference type="InterPro" id="IPR028889">
    <property type="entry name" value="USP"/>
</dbReference>
<gene>
    <name evidence="3" type="ORF">QBZ16_004321</name>
</gene>
<dbReference type="GO" id="GO:0000932">
    <property type="term" value="C:P-body"/>
    <property type="evidence" value="ECO:0007669"/>
    <property type="project" value="TreeGrafter"/>
</dbReference>
<dbReference type="Pfam" id="PF20770">
    <property type="entry name" value="PAN2_N"/>
    <property type="match status" value="1"/>
</dbReference>
<feature type="domain" description="USP" evidence="2">
    <location>
        <begin position="365"/>
        <end position="755"/>
    </location>
</feature>
<feature type="compositionally biased region" description="Low complexity" evidence="1">
    <location>
        <begin position="315"/>
        <end position="325"/>
    </location>
</feature>
<dbReference type="InterPro" id="IPR015943">
    <property type="entry name" value="WD40/YVTN_repeat-like_dom_sf"/>
</dbReference>
<dbReference type="InterPro" id="IPR028881">
    <property type="entry name" value="PAN2_UCH_dom"/>
</dbReference>
<reference evidence="3" key="1">
    <citation type="submission" date="2021-01" db="EMBL/GenBank/DDBJ databases">
        <authorList>
            <person name="Eckstrom K.M.E."/>
        </authorList>
    </citation>
    <scope>NUCLEOTIDE SEQUENCE</scope>
    <source>
        <strain evidence="3">UVCC 0001</strain>
    </source>
</reference>
<evidence type="ECO:0000256" key="1">
    <source>
        <dbReference type="SAM" id="MobiDB-lite"/>
    </source>
</evidence>
<dbReference type="SUPFAM" id="SSF53098">
    <property type="entry name" value="Ribonuclease H-like"/>
    <property type="match status" value="1"/>
</dbReference>
<feature type="region of interest" description="Disordered" evidence="1">
    <location>
        <begin position="299"/>
        <end position="325"/>
    </location>
</feature>
<dbReference type="InterPro" id="IPR013520">
    <property type="entry name" value="Ribonucl_H"/>
</dbReference>
<feature type="region of interest" description="Disordered" evidence="1">
    <location>
        <begin position="198"/>
        <end position="233"/>
    </location>
</feature>
<dbReference type="Gene3D" id="3.30.420.10">
    <property type="entry name" value="Ribonuclease H-like superfamily/Ribonuclease H"/>
    <property type="match status" value="1"/>
</dbReference>
<proteinExistence type="predicted"/>
<keyword evidence="4" id="KW-1185">Reference proteome</keyword>
<dbReference type="Proteomes" id="UP001255856">
    <property type="component" value="Unassembled WGS sequence"/>
</dbReference>
<name>A0AAD9MMS3_PROWI</name>
<organism evidence="3 4">
    <name type="scientific">Prototheca wickerhamii</name>
    <dbReference type="NCBI Taxonomy" id="3111"/>
    <lineage>
        <taxon>Eukaryota</taxon>
        <taxon>Viridiplantae</taxon>
        <taxon>Chlorophyta</taxon>
        <taxon>core chlorophytes</taxon>
        <taxon>Trebouxiophyceae</taxon>
        <taxon>Chlorellales</taxon>
        <taxon>Chlorellaceae</taxon>
        <taxon>Prototheca</taxon>
    </lineage>
</organism>
<comment type="caution">
    <text evidence="3">The sequence shown here is derived from an EMBL/GenBank/DDBJ whole genome shotgun (WGS) entry which is preliminary data.</text>
</comment>
<dbReference type="PROSITE" id="PS50235">
    <property type="entry name" value="USP_3"/>
    <property type="match status" value="1"/>
</dbReference>
<dbReference type="InterPro" id="IPR036397">
    <property type="entry name" value="RNaseH_sf"/>
</dbReference>
<dbReference type="Pfam" id="PF13423">
    <property type="entry name" value="UCH_1"/>
    <property type="match status" value="1"/>
</dbReference>
<dbReference type="PANTHER" id="PTHR15728:SF0">
    <property type="entry name" value="PAN2-PAN3 DEADENYLATION COMPLEX CATALYTIC SUBUNIT PAN2"/>
    <property type="match status" value="1"/>
</dbReference>
<dbReference type="SUPFAM" id="SSF50978">
    <property type="entry name" value="WD40 repeat-like"/>
    <property type="match status" value="1"/>
</dbReference>
<dbReference type="SMART" id="SM00479">
    <property type="entry name" value="EXOIII"/>
    <property type="match status" value="1"/>
</dbReference>
<dbReference type="PANTHER" id="PTHR15728">
    <property type="entry name" value="DEADENYLATION COMPLEX CATALYTIC SUBUNIT PAN2"/>
    <property type="match status" value="1"/>
</dbReference>
<dbReference type="InterPro" id="IPR038765">
    <property type="entry name" value="Papain-like_cys_pep_sf"/>
</dbReference>
<evidence type="ECO:0000313" key="4">
    <source>
        <dbReference type="Proteomes" id="UP001255856"/>
    </source>
</evidence>
<evidence type="ECO:0000313" key="3">
    <source>
        <dbReference type="EMBL" id="KAK2077476.1"/>
    </source>
</evidence>
<dbReference type="InterPro" id="IPR050785">
    <property type="entry name" value="PAN2-PAN3_catalytic_subunit"/>
</dbReference>
<dbReference type="GO" id="GO:0031251">
    <property type="term" value="C:PAN complex"/>
    <property type="evidence" value="ECO:0007669"/>
    <property type="project" value="TreeGrafter"/>
</dbReference>
<sequence>MELYRGGSQIITGFGQSSGVGNFDLASARPLEPVASSDGQIALLDGHARSLRPSSVLPAHRAGFEALDAAGNLIATAGYALVGAQPSLERQIKVFDVRMVPRLLCMLPFGAGPSLLRFHPRLSSTLVVASTSGSAMAMDAQGLGAGAPLALDLPPGAGSITALDISPTGELVAAATSGGWVQVLAAGGAAAPSVAGGVAPLEPPADRNPPALVPPDRPGPALGRAALSQRGGRAAGVRAGARGAGLHRPPPRVLDPALAQRLSWSDGVGVAPNAAFDPGQRPGTATAASACLRALRAAPGGQRSDAGARARRHSSPAPAGRGARCPPRLQRYRKVLVAVHQAAQQSGPFYQDFDHARYNRAPPLLGLENDLANAYANPLIQALFFVPRLRAALLARVPDPKDEFGLADELGLLFRMLQTEGAVVCRAANLLRALRQSPKALALGLVEGVSGQLGAHDTEVETTVDRSLTRRIQSLSRFLLETLHRSLDAEGPDGASAGPVLDAFGMRTKRGLVFQLELGPAAQAGPDLAGALQAALSNSSTIRAWFDAEVQYTTVQQRRLVATLPEVMLVACGHAAGDQGRAPAPRPARAVGVAFSSAAGALAVTQADSIEALERGFLSASPDARAERAELYELTAVVSHVRDPDEAPGPGGRPPEGHLVAEIRVPAELRTVSAALAAPAAGPSPADARAAADALSALALGAAAAAAPAPEPDVAKDEDWILFNDFRVEPVPWTDVASDVDGHKSTCLLLFTKRKVLTLAGADGARAAAITRPCGFAGPIPDCFRPAPVLTPDNFLRLCRLPSLGARVGAHPPSFVPLAANELPRPGMLVGLDAEFVSYSPPQYSTVGGLECITLPSRLGLARVSVVRGWGGPLAGRACIDDYICGREAVHDHLTRWSGIVAGDLTPNQSPHYLCTMKRSYLKLRHLIDCGVTFVGHGLKQDFRMINILIPPAQIVDTVRLFHRPHKRQLSLRFLASWVLRLNIQGNNHDSIEDASAALALYKVYLDLEEKGALQSVLDAMYAWGKTHGWEPVIWKDDTPHPAPMPAVDMR</sequence>
<dbReference type="InterPro" id="IPR036322">
    <property type="entry name" value="WD40_repeat_dom_sf"/>
</dbReference>
<dbReference type="SUPFAM" id="SSF54001">
    <property type="entry name" value="Cysteine proteinases"/>
    <property type="match status" value="1"/>
</dbReference>
<feature type="compositionally biased region" description="Pro residues" evidence="1">
    <location>
        <begin position="201"/>
        <end position="218"/>
    </location>
</feature>
<dbReference type="Gene3D" id="3.90.70.10">
    <property type="entry name" value="Cysteine proteinases"/>
    <property type="match status" value="2"/>
</dbReference>
<dbReference type="Pfam" id="PF00929">
    <property type="entry name" value="RNase_T"/>
    <property type="match status" value="1"/>
</dbReference>
<dbReference type="GO" id="GO:0000289">
    <property type="term" value="P:nuclear-transcribed mRNA poly(A) tail shortening"/>
    <property type="evidence" value="ECO:0007669"/>
    <property type="project" value="TreeGrafter"/>
</dbReference>
<evidence type="ECO:0000259" key="2">
    <source>
        <dbReference type="PROSITE" id="PS50235"/>
    </source>
</evidence>
<dbReference type="GO" id="GO:0003676">
    <property type="term" value="F:nucleic acid binding"/>
    <property type="evidence" value="ECO:0007669"/>
    <property type="project" value="InterPro"/>
</dbReference>
<dbReference type="EMBL" id="JASFZW010000006">
    <property type="protein sequence ID" value="KAK2077476.1"/>
    <property type="molecule type" value="Genomic_DNA"/>
</dbReference>
<dbReference type="InterPro" id="IPR012337">
    <property type="entry name" value="RNaseH-like_sf"/>
</dbReference>